<name>A0A8C5I814_JUNHY</name>
<dbReference type="CDD" id="cd00814">
    <property type="entry name" value="MetRS_core"/>
    <property type="match status" value="1"/>
</dbReference>
<dbReference type="GO" id="GO:0004825">
    <property type="term" value="F:methionine-tRNA ligase activity"/>
    <property type="evidence" value="ECO:0007669"/>
    <property type="project" value="UniProtKB-EC"/>
</dbReference>
<evidence type="ECO:0000256" key="2">
    <source>
        <dbReference type="ARBA" id="ARBA00022598"/>
    </source>
</evidence>
<evidence type="ECO:0000313" key="14">
    <source>
        <dbReference type="Ensembl" id="ENSJHYP00000000113.1"/>
    </source>
</evidence>
<keyword evidence="4 11" id="KW-0067">ATP-binding</keyword>
<dbReference type="HAMAP" id="MF_01228">
    <property type="entry name" value="Met_tRNA_synth_type2"/>
    <property type="match status" value="1"/>
</dbReference>
<dbReference type="NCBIfam" id="NF008900">
    <property type="entry name" value="PRK12267.1"/>
    <property type="match status" value="1"/>
</dbReference>
<dbReference type="InterPro" id="IPR009080">
    <property type="entry name" value="tRNAsynth_Ia_anticodon-bd"/>
</dbReference>
<dbReference type="FunFam" id="2.170.220.10:FF:000002">
    <property type="entry name" value="Methionine--tRNA ligase"/>
    <property type="match status" value="1"/>
</dbReference>
<evidence type="ECO:0000256" key="6">
    <source>
        <dbReference type="ARBA" id="ARBA00023146"/>
    </source>
</evidence>
<evidence type="ECO:0000256" key="7">
    <source>
        <dbReference type="ARBA" id="ARBA00026124"/>
    </source>
</evidence>
<evidence type="ECO:0000313" key="15">
    <source>
        <dbReference type="Proteomes" id="UP000694408"/>
    </source>
</evidence>
<sequence length="557" mass="64015">NLIISFGDKSYSSIPRLHKGGHSFMTNNKKYFYITTPIYYASGTLHIGHAYSNCIADSIARYERMTGKEVRFLTGSDEHGQKIEEKAKALNETPQQFVDDTVKGFKETWKLLDITYDDFIRTTDERHVKVVKKVFTQLLNQGDIYLGQYSGWYCTPCESFFTQTQLIQPGNLCPSCKRPCHQETEEAYFLNCKKYTNQLLQFYKDHPEFSTENRINEMINTFIKPGLDDLCITRTSFNWGIPTNENPKHVIYVWIDALLNYVSALGYLSENDTLFKEYWGPDSEIVQLLGADITRFHLIYWPILLFALKLRCPDRMLAHGLLLTHGGIKLSKSFHNAVEPKVLVDRYGLDAFRWYMVRGVKFGEQGQFTPTLFVNLTNTDLANGYGNLVNRTINMIKKYDDCVVPSYTDPILDFTKKLYSDVAVYIKQYNDAWDNFDVTAASGAAMSIVNAANKYVDDAAPWNLSKEGKTAEIDEVMHALTYCIRVASITLKPFLVTKANMALDELNVPEDQRQLNTINDYKTFGNIKTNDPVPLFPRLKKDEEIKWLEDLFAPKEK</sequence>
<reference evidence="14" key="1">
    <citation type="submission" date="2025-08" db="UniProtKB">
        <authorList>
            <consortium name="Ensembl"/>
        </authorList>
    </citation>
    <scope>IDENTIFICATION</scope>
</reference>
<evidence type="ECO:0000256" key="10">
    <source>
        <dbReference type="ARBA" id="ARBA00030904"/>
    </source>
</evidence>
<dbReference type="PRINTS" id="PR01041">
    <property type="entry name" value="TRNASYNTHMET"/>
</dbReference>
<proteinExistence type="inferred from homology"/>
<feature type="domain" description="Methionyl-tRNA synthetase anticodon-binding" evidence="13">
    <location>
        <begin position="415"/>
        <end position="547"/>
    </location>
</feature>
<dbReference type="GO" id="GO:0006431">
    <property type="term" value="P:methionyl-tRNA aminoacylation"/>
    <property type="evidence" value="ECO:0007669"/>
    <property type="project" value="InterPro"/>
</dbReference>
<evidence type="ECO:0000256" key="9">
    <source>
        <dbReference type="ARBA" id="ARBA00030331"/>
    </source>
</evidence>
<dbReference type="SUPFAM" id="SSF52374">
    <property type="entry name" value="Nucleotidylyl transferase"/>
    <property type="match status" value="1"/>
</dbReference>
<dbReference type="InterPro" id="IPR015413">
    <property type="entry name" value="Methionyl/Leucyl_tRNA_Synth"/>
</dbReference>
<accession>A0A8C5I814</accession>
<dbReference type="SUPFAM" id="SSF47323">
    <property type="entry name" value="Anticodon-binding domain of a subclass of class I aminoacyl-tRNA synthetases"/>
    <property type="match status" value="1"/>
</dbReference>
<dbReference type="Gene3D" id="2.170.220.10">
    <property type="match status" value="1"/>
</dbReference>
<evidence type="ECO:0000256" key="11">
    <source>
        <dbReference type="RuleBase" id="RU363039"/>
    </source>
</evidence>
<protein>
    <recommendedName>
        <fullName evidence="7">Methionine--tRNA ligase, mitochondrial</fullName>
        <ecNumber evidence="1">6.1.1.10</ecNumber>
    </recommendedName>
    <alternativeName>
        <fullName evidence="10">Methionyl-tRNA synthetase</fullName>
    </alternativeName>
    <alternativeName>
        <fullName evidence="8">Methionyl-tRNA synthetase 2</fullName>
    </alternativeName>
    <alternativeName>
        <fullName evidence="9">Mitochondrial methionyl-tRNA synthetase</fullName>
    </alternativeName>
</protein>
<dbReference type="CDD" id="cd07957">
    <property type="entry name" value="Anticodon_Ia_Met"/>
    <property type="match status" value="1"/>
</dbReference>
<comment type="similarity">
    <text evidence="11">Belongs to the class-I aminoacyl-tRNA synthetase family.</text>
</comment>
<dbReference type="InterPro" id="IPR023457">
    <property type="entry name" value="Met-tRNA_synth_2"/>
</dbReference>
<dbReference type="Gene3D" id="3.40.50.620">
    <property type="entry name" value="HUPs"/>
    <property type="match status" value="1"/>
</dbReference>
<evidence type="ECO:0000256" key="1">
    <source>
        <dbReference type="ARBA" id="ARBA00012838"/>
    </source>
</evidence>
<dbReference type="Pfam" id="PF19303">
    <property type="entry name" value="Anticodon_3"/>
    <property type="match status" value="1"/>
</dbReference>
<dbReference type="InterPro" id="IPR041872">
    <property type="entry name" value="Anticodon_Met"/>
</dbReference>
<organism evidence="14 15">
    <name type="scientific">Junco hyemalis</name>
    <name type="common">Dark-eyed junco</name>
    <dbReference type="NCBI Taxonomy" id="40217"/>
    <lineage>
        <taxon>Eukaryota</taxon>
        <taxon>Metazoa</taxon>
        <taxon>Chordata</taxon>
        <taxon>Craniata</taxon>
        <taxon>Vertebrata</taxon>
        <taxon>Euteleostomi</taxon>
        <taxon>Archelosauria</taxon>
        <taxon>Archosauria</taxon>
        <taxon>Dinosauria</taxon>
        <taxon>Saurischia</taxon>
        <taxon>Theropoda</taxon>
        <taxon>Coelurosauria</taxon>
        <taxon>Aves</taxon>
        <taxon>Neognathae</taxon>
        <taxon>Neoaves</taxon>
        <taxon>Telluraves</taxon>
        <taxon>Australaves</taxon>
        <taxon>Passeriformes</taxon>
        <taxon>Passerellidae</taxon>
        <taxon>Junco</taxon>
    </lineage>
</organism>
<evidence type="ECO:0000256" key="5">
    <source>
        <dbReference type="ARBA" id="ARBA00022917"/>
    </source>
</evidence>
<dbReference type="PANTHER" id="PTHR43326:SF1">
    <property type="entry name" value="METHIONINE--TRNA LIGASE, MITOCHONDRIAL"/>
    <property type="match status" value="1"/>
</dbReference>
<dbReference type="EC" id="6.1.1.10" evidence="1"/>
<dbReference type="PANTHER" id="PTHR43326">
    <property type="entry name" value="METHIONYL-TRNA SYNTHETASE"/>
    <property type="match status" value="1"/>
</dbReference>
<feature type="domain" description="Methionyl/Leucyl tRNA synthetase" evidence="12">
    <location>
        <begin position="33"/>
        <end position="178"/>
    </location>
</feature>
<dbReference type="InterPro" id="IPR033911">
    <property type="entry name" value="MetRS_core"/>
</dbReference>
<dbReference type="Ensembl" id="ENSJHYT00000000176.1">
    <property type="protein sequence ID" value="ENSJHYP00000000113.1"/>
    <property type="gene ID" value="ENSJHYG00000000134.1"/>
</dbReference>
<evidence type="ECO:0000256" key="3">
    <source>
        <dbReference type="ARBA" id="ARBA00022741"/>
    </source>
</evidence>
<dbReference type="Pfam" id="PF09334">
    <property type="entry name" value="tRNA-synt_1g"/>
    <property type="match status" value="2"/>
</dbReference>
<keyword evidence="5 11" id="KW-0648">Protein biosynthesis</keyword>
<evidence type="ECO:0000259" key="12">
    <source>
        <dbReference type="Pfam" id="PF09334"/>
    </source>
</evidence>
<keyword evidence="2 11" id="KW-0436">Ligase</keyword>
<keyword evidence="15" id="KW-1185">Reference proteome</keyword>
<keyword evidence="3 11" id="KW-0547">Nucleotide-binding</keyword>
<dbReference type="AlphaFoldDB" id="A0A8C5I814"/>
<dbReference type="InterPro" id="IPR014729">
    <property type="entry name" value="Rossmann-like_a/b/a_fold"/>
</dbReference>
<keyword evidence="6 11" id="KW-0030">Aminoacyl-tRNA synthetase</keyword>
<reference evidence="14" key="2">
    <citation type="submission" date="2025-09" db="UniProtKB">
        <authorList>
            <consortium name="Ensembl"/>
        </authorList>
    </citation>
    <scope>IDENTIFICATION</scope>
</reference>
<dbReference type="Gene3D" id="1.10.730.10">
    <property type="entry name" value="Isoleucyl-tRNA Synthetase, Domain 1"/>
    <property type="match status" value="1"/>
</dbReference>
<dbReference type="GO" id="GO:0005524">
    <property type="term" value="F:ATP binding"/>
    <property type="evidence" value="ECO:0007669"/>
    <property type="project" value="UniProtKB-KW"/>
</dbReference>
<evidence type="ECO:0000259" key="13">
    <source>
        <dbReference type="Pfam" id="PF19303"/>
    </source>
</evidence>
<dbReference type="OMA" id="CIRVASI"/>
<evidence type="ECO:0000256" key="4">
    <source>
        <dbReference type="ARBA" id="ARBA00022840"/>
    </source>
</evidence>
<feature type="domain" description="Methionyl/Leucyl tRNA synthetase" evidence="12">
    <location>
        <begin position="180"/>
        <end position="392"/>
    </location>
</feature>
<evidence type="ECO:0000256" key="8">
    <source>
        <dbReference type="ARBA" id="ARBA00029831"/>
    </source>
</evidence>
<dbReference type="Proteomes" id="UP000694408">
    <property type="component" value="Unplaced"/>
</dbReference>